<dbReference type="RefSeq" id="WP_005002355.1">
    <property type="nucleotide sequence ID" value="NZ_JANEXZ010000001.1"/>
</dbReference>
<protein>
    <submittedName>
        <fullName evidence="1">Uncharacterized protein</fullName>
    </submittedName>
</protein>
<gene>
    <name evidence="1" type="ORF">EA722_05270</name>
</gene>
<evidence type="ECO:0000313" key="1">
    <source>
        <dbReference type="EMBL" id="RSP78663.1"/>
    </source>
</evidence>
<reference evidence="1 2" key="1">
    <citation type="submission" date="2018-10" db="EMBL/GenBank/DDBJ databases">
        <title>GWAS and RNA-Seq identify cryptic mechanisms of antimicrobial resistance in Acinetobacter baumannii.</title>
        <authorList>
            <person name="Sahl J.W."/>
        </authorList>
    </citation>
    <scope>NUCLEOTIDE SEQUENCE [LARGE SCALE GENOMIC DNA]</scope>
    <source>
        <strain evidence="1 2">TG31299</strain>
    </source>
</reference>
<evidence type="ECO:0000313" key="2">
    <source>
        <dbReference type="Proteomes" id="UP000269597"/>
    </source>
</evidence>
<comment type="caution">
    <text evidence="1">The sequence shown here is derived from an EMBL/GenBank/DDBJ whole genome shotgun (WGS) entry which is preliminary data.</text>
</comment>
<organism evidence="1 2">
    <name type="scientific">Acinetobacter baumannii</name>
    <dbReference type="NCBI Taxonomy" id="470"/>
    <lineage>
        <taxon>Bacteria</taxon>
        <taxon>Pseudomonadati</taxon>
        <taxon>Pseudomonadota</taxon>
        <taxon>Gammaproteobacteria</taxon>
        <taxon>Moraxellales</taxon>
        <taxon>Moraxellaceae</taxon>
        <taxon>Acinetobacter</taxon>
        <taxon>Acinetobacter calcoaceticus/baumannii complex</taxon>
    </lineage>
</organism>
<proteinExistence type="predicted"/>
<dbReference type="Proteomes" id="UP000269597">
    <property type="component" value="Unassembled WGS sequence"/>
</dbReference>
<dbReference type="AlphaFoldDB" id="A0A429LHU9"/>
<accession>A0A429LHU9</accession>
<dbReference type="EMBL" id="RFBY01000011">
    <property type="protein sequence ID" value="RSP78663.1"/>
    <property type="molecule type" value="Genomic_DNA"/>
</dbReference>
<name>A0A429LHU9_ACIBA</name>
<sequence length="100" mass="10752">MSLSCPFCHSMNVMLIEVSTQQSNIPLNNLVTPTTLGALGSTVAKSFNLPPIVGGIAGTLLGSVLNSFTEQSVPTQQSLCFCHNCYQKFPSYLLQEMHSS</sequence>